<reference evidence="9 10" key="1">
    <citation type="submission" date="2018-05" db="EMBL/GenBank/DDBJ databases">
        <title>Animal gut microbial communities from fecal samples from Wisconsin, USA.</title>
        <authorList>
            <person name="Neumann A."/>
        </authorList>
    </citation>
    <scope>NUCLEOTIDE SEQUENCE [LARGE SCALE GENOMIC DNA]</scope>
    <source>
        <strain evidence="9 10">UWS4</strain>
    </source>
</reference>
<feature type="domain" description="FtsK" evidence="8">
    <location>
        <begin position="572"/>
        <end position="825"/>
    </location>
</feature>
<dbReference type="PANTHER" id="PTHR22683">
    <property type="entry name" value="SPORULATION PROTEIN RELATED"/>
    <property type="match status" value="1"/>
</dbReference>
<evidence type="ECO:0000256" key="5">
    <source>
        <dbReference type="PROSITE-ProRule" id="PRU00289"/>
    </source>
</evidence>
<accession>A0ABX5LP63</accession>
<keyword evidence="2 5" id="KW-0547">Nucleotide-binding</keyword>
<evidence type="ECO:0000256" key="1">
    <source>
        <dbReference type="ARBA" id="ARBA00006474"/>
    </source>
</evidence>
<feature type="region of interest" description="Disordered" evidence="6">
    <location>
        <begin position="356"/>
        <end position="383"/>
    </location>
</feature>
<dbReference type="SMART" id="SM00382">
    <property type="entry name" value="AAA"/>
    <property type="match status" value="1"/>
</dbReference>
<feature type="region of interest" description="Disordered" evidence="6">
    <location>
        <begin position="712"/>
        <end position="731"/>
    </location>
</feature>
<dbReference type="Pfam" id="PF09397">
    <property type="entry name" value="FtsK_gamma"/>
    <property type="match status" value="1"/>
</dbReference>
<feature type="transmembrane region" description="Helical" evidence="7">
    <location>
        <begin position="20"/>
        <end position="40"/>
    </location>
</feature>
<comment type="caution">
    <text evidence="9">The sequence shown here is derived from an EMBL/GenBank/DDBJ whole genome shotgun (WGS) entry which is preliminary data.</text>
</comment>
<protein>
    <submittedName>
        <fullName evidence="9">DNA segregation ATPase FtsK/SpoIIIE-like protein</fullName>
    </submittedName>
</protein>
<feature type="transmembrane region" description="Helical" evidence="7">
    <location>
        <begin position="151"/>
        <end position="172"/>
    </location>
</feature>
<feature type="binding site" evidence="5">
    <location>
        <begin position="589"/>
        <end position="596"/>
    </location>
    <ligand>
        <name>ATP</name>
        <dbReference type="ChEBI" id="CHEBI:30616"/>
    </ligand>
</feature>
<dbReference type="Gene3D" id="3.30.980.40">
    <property type="match status" value="1"/>
</dbReference>
<dbReference type="InterPro" id="IPR036390">
    <property type="entry name" value="WH_DNA-bd_sf"/>
</dbReference>
<dbReference type="EMBL" id="QGHD01000003">
    <property type="protein sequence ID" value="PWL03737.1"/>
    <property type="molecule type" value="Genomic_DNA"/>
</dbReference>
<evidence type="ECO:0000256" key="3">
    <source>
        <dbReference type="ARBA" id="ARBA00022840"/>
    </source>
</evidence>
<dbReference type="SUPFAM" id="SSF46785">
    <property type="entry name" value="Winged helix' DNA-binding domain"/>
    <property type="match status" value="1"/>
</dbReference>
<dbReference type="Gene3D" id="3.40.50.300">
    <property type="entry name" value="P-loop containing nucleotide triphosphate hydrolases"/>
    <property type="match status" value="1"/>
</dbReference>
<dbReference type="PROSITE" id="PS50901">
    <property type="entry name" value="FTSK"/>
    <property type="match status" value="1"/>
</dbReference>
<dbReference type="RefSeq" id="WP_109587200.1">
    <property type="nucleotide sequence ID" value="NZ_JAXEIU010000023.1"/>
</dbReference>
<keyword evidence="3 5" id="KW-0067">ATP-binding</keyword>
<sequence length="978" mass="108990">MAKKTKKKGTEFDTKKIGRVLGCFALGFGVLLLIALISFIGSEKNWLGPIFGKMIPETFVYIFGNLSATIVSVALICWGIWLLLAGEFPRFLKACCGFSALCILCPATLALVSAAAGNLNLKANTLYASGGRLGYFWVKVLIQPVFGSTNFLFPFVILGIIFFAVAVSLFGLKLSHFSCVKIPFTFIAGWWANRPKKELEPETEKPENPKPKKPSKKDDSDAVKKLLEKERAEAISKDWNSDYTIYSGQAKPFRGNAGAFDGTLPVENQPVVKEASSFTVTSTEKAAKTQNISSDYPNVAEREIEEKERYLRENEKNLGALEVRALRDEIAHLRQVQQMNNWENNRQQRPSIKGIIERDDEKNSPENSNFNLDNAKEKSKKDESIFNLEEALKKSKENNSLKTEIVSENEPAELTESKVNVEEKTVAPETQYDEYVIPKVDEILEAPPEQKPDYTAQELDEISHQLEEQLENFKVKGKVLGISTGPMITRFEVEPGPGVKVGRFSSLHEDLALALKAKSIRILAPIPGKSLVGVEVPNRKLQTVFCRDIFESPLFKPQPDKLIIALGKDITGNPYTMDLCRAPHVLIAGQTGSGKSVCINTLMASLLFSKTPDELRMILVDPKVVELKLYEDIPHLLAPVVTQPDVAVSALKWACVEMDRRYEELAKWKVRNLVGYNQKRREQQEVIRKIQEMKAAYESAKKLADKVEEENRTAKETALANGTPALELQPIPPVPSLSEIPPMPETIMENLPYIVVVIDELADLMMVAGKEVEKYIARIAQKARAVGIHLVIATQRPSVNVITGLIKANLPARISFKVASQIDSRTVLDQAGAEKLLGRGDMLYRSGDDPEPTRVHGGFLTDEEVEKLADVCANQNVHYERLTTFDIEDPSDTGESGEEKAGFLDKLDRLAFDVARYGLERGSLSTSEVQRHFAVGFSRAGKIVDQLERLNICGKKNGSKPREMLVADEQALFERWPK</sequence>
<dbReference type="InterPro" id="IPR003593">
    <property type="entry name" value="AAA+_ATPase"/>
</dbReference>
<dbReference type="InterPro" id="IPR027417">
    <property type="entry name" value="P-loop_NTPase"/>
</dbReference>
<dbReference type="SMART" id="SM00843">
    <property type="entry name" value="Ftsk_gamma"/>
    <property type="match status" value="1"/>
</dbReference>
<keyword evidence="7" id="KW-0472">Membrane</keyword>
<evidence type="ECO:0000256" key="2">
    <source>
        <dbReference type="ARBA" id="ARBA00022741"/>
    </source>
</evidence>
<keyword evidence="4" id="KW-0238">DNA-binding</keyword>
<gene>
    <name evidence="9" type="ORF">B0H50_10329</name>
</gene>
<feature type="compositionally biased region" description="Basic and acidic residues" evidence="6">
    <location>
        <begin position="374"/>
        <end position="383"/>
    </location>
</feature>
<dbReference type="InterPro" id="IPR002543">
    <property type="entry name" value="FtsK_dom"/>
</dbReference>
<dbReference type="InterPro" id="IPR041027">
    <property type="entry name" value="FtsK_alpha"/>
</dbReference>
<organism evidence="9 10">
    <name type="scientific">Hallerella porci</name>
    <dbReference type="NCBI Taxonomy" id="1945871"/>
    <lineage>
        <taxon>Bacteria</taxon>
        <taxon>Pseudomonadati</taxon>
        <taxon>Fibrobacterota</taxon>
        <taxon>Fibrobacteria</taxon>
        <taxon>Fibrobacterales</taxon>
        <taxon>Fibrobacteraceae</taxon>
        <taxon>Hallerella</taxon>
    </lineage>
</organism>
<name>A0ABX5LP63_9BACT</name>
<dbReference type="Gene3D" id="1.10.10.10">
    <property type="entry name" value="Winged helix-like DNA-binding domain superfamily/Winged helix DNA-binding domain"/>
    <property type="match status" value="1"/>
</dbReference>
<dbReference type="Pfam" id="PF17854">
    <property type="entry name" value="FtsK_alpha"/>
    <property type="match status" value="1"/>
</dbReference>
<evidence type="ECO:0000256" key="6">
    <source>
        <dbReference type="SAM" id="MobiDB-lite"/>
    </source>
</evidence>
<dbReference type="InterPro" id="IPR036388">
    <property type="entry name" value="WH-like_DNA-bd_sf"/>
</dbReference>
<proteinExistence type="inferred from homology"/>
<dbReference type="PANTHER" id="PTHR22683:SF41">
    <property type="entry name" value="DNA TRANSLOCASE FTSK"/>
    <property type="match status" value="1"/>
</dbReference>
<evidence type="ECO:0000259" key="8">
    <source>
        <dbReference type="PROSITE" id="PS50901"/>
    </source>
</evidence>
<dbReference type="Proteomes" id="UP000245523">
    <property type="component" value="Unassembled WGS sequence"/>
</dbReference>
<dbReference type="InterPro" id="IPR018541">
    <property type="entry name" value="Ftsk_gamma"/>
</dbReference>
<evidence type="ECO:0000313" key="10">
    <source>
        <dbReference type="Proteomes" id="UP000245523"/>
    </source>
</evidence>
<evidence type="ECO:0000256" key="4">
    <source>
        <dbReference type="ARBA" id="ARBA00023125"/>
    </source>
</evidence>
<keyword evidence="7" id="KW-0812">Transmembrane</keyword>
<dbReference type="Pfam" id="PF01580">
    <property type="entry name" value="FtsK_SpoIIIE"/>
    <property type="match status" value="1"/>
</dbReference>
<feature type="transmembrane region" description="Helical" evidence="7">
    <location>
        <begin position="91"/>
        <end position="116"/>
    </location>
</feature>
<keyword evidence="10" id="KW-1185">Reference proteome</keyword>
<feature type="transmembrane region" description="Helical" evidence="7">
    <location>
        <begin position="60"/>
        <end position="84"/>
    </location>
</feature>
<comment type="similarity">
    <text evidence="1">Belongs to the FtsK/SpoIIIE/SftA family.</text>
</comment>
<feature type="region of interest" description="Disordered" evidence="6">
    <location>
        <begin position="198"/>
        <end position="222"/>
    </location>
</feature>
<evidence type="ECO:0000256" key="7">
    <source>
        <dbReference type="SAM" id="Phobius"/>
    </source>
</evidence>
<dbReference type="SUPFAM" id="SSF52540">
    <property type="entry name" value="P-loop containing nucleoside triphosphate hydrolases"/>
    <property type="match status" value="1"/>
</dbReference>
<dbReference type="InterPro" id="IPR050206">
    <property type="entry name" value="FtsK/SpoIIIE/SftA"/>
</dbReference>
<evidence type="ECO:0000313" key="9">
    <source>
        <dbReference type="EMBL" id="PWL03737.1"/>
    </source>
</evidence>
<keyword evidence="7" id="KW-1133">Transmembrane helix</keyword>